<dbReference type="Proteomes" id="UP000800035">
    <property type="component" value="Unassembled WGS sequence"/>
</dbReference>
<dbReference type="InterPro" id="IPR029052">
    <property type="entry name" value="Metallo-depent_PP-like"/>
</dbReference>
<dbReference type="InterPro" id="IPR004843">
    <property type="entry name" value="Calcineurin-like_PHP"/>
</dbReference>
<dbReference type="PANTHER" id="PTHR37844:SF2">
    <property type="entry name" value="SER_THR PROTEIN PHOSPHATASE SUPERFAMILY (AFU_ORTHOLOGUE AFUA_1G14840)"/>
    <property type="match status" value="1"/>
</dbReference>
<feature type="domain" description="Calcineurin-like phosphoesterase" evidence="1">
    <location>
        <begin position="54"/>
        <end position="259"/>
    </location>
</feature>
<organism evidence="2 3">
    <name type="scientific">Byssothecium circinans</name>
    <dbReference type="NCBI Taxonomy" id="147558"/>
    <lineage>
        <taxon>Eukaryota</taxon>
        <taxon>Fungi</taxon>
        <taxon>Dikarya</taxon>
        <taxon>Ascomycota</taxon>
        <taxon>Pezizomycotina</taxon>
        <taxon>Dothideomycetes</taxon>
        <taxon>Pleosporomycetidae</taxon>
        <taxon>Pleosporales</taxon>
        <taxon>Massarineae</taxon>
        <taxon>Massarinaceae</taxon>
        <taxon>Byssothecium</taxon>
    </lineage>
</organism>
<sequence>MASRSLKSLCGLMSPIFPLKAKAKAKTSRRLQFMSDLHLEIGQQYMSFDFPTTAPFLVLGGDIGRLVDYDGYLAFLQRQATRYERVFLVLGNHEFYGMSYGEGLERAGQLVCEPALAGKTTLLQQGRYELDLPGARVIILGCVLWSRIAAESAERVAMAVSDFKQIRGWTVDAHNAAHAADLAWLQAEMECIQREKSGERERERVVVVITHHAPLVRGTASPRHDDSPYRSAFATDLLCRHGIGADCNRVKFWVFGHTHWTTDFAAASGVRLVSNQRGYVFPGNTRPIDQGPMDLTPKHTFDPGRYIQL</sequence>
<dbReference type="Gene3D" id="3.60.21.10">
    <property type="match status" value="1"/>
</dbReference>
<evidence type="ECO:0000313" key="3">
    <source>
        <dbReference type="Proteomes" id="UP000800035"/>
    </source>
</evidence>
<protein>
    <recommendedName>
        <fullName evidence="1">Calcineurin-like phosphoesterase domain-containing protein</fullName>
    </recommendedName>
</protein>
<dbReference type="OrthoDB" id="550558at2759"/>
<dbReference type="AlphaFoldDB" id="A0A6A5TLT7"/>
<dbReference type="PANTHER" id="PTHR37844">
    <property type="entry name" value="SER/THR PROTEIN PHOSPHATASE SUPERFAMILY (AFU_ORTHOLOGUE AFUA_1G14840)"/>
    <property type="match status" value="1"/>
</dbReference>
<keyword evidence="3" id="KW-1185">Reference proteome</keyword>
<dbReference type="Pfam" id="PF00149">
    <property type="entry name" value="Metallophos"/>
    <property type="match status" value="1"/>
</dbReference>
<evidence type="ECO:0000259" key="1">
    <source>
        <dbReference type="Pfam" id="PF00149"/>
    </source>
</evidence>
<evidence type="ECO:0000313" key="2">
    <source>
        <dbReference type="EMBL" id="KAF1951786.1"/>
    </source>
</evidence>
<gene>
    <name evidence="2" type="ORF">CC80DRAFT_495925</name>
</gene>
<proteinExistence type="predicted"/>
<reference evidence="2" key="1">
    <citation type="journal article" date="2020" name="Stud. Mycol.">
        <title>101 Dothideomycetes genomes: a test case for predicting lifestyles and emergence of pathogens.</title>
        <authorList>
            <person name="Haridas S."/>
            <person name="Albert R."/>
            <person name="Binder M."/>
            <person name="Bloem J."/>
            <person name="Labutti K."/>
            <person name="Salamov A."/>
            <person name="Andreopoulos B."/>
            <person name="Baker S."/>
            <person name="Barry K."/>
            <person name="Bills G."/>
            <person name="Bluhm B."/>
            <person name="Cannon C."/>
            <person name="Castanera R."/>
            <person name="Culley D."/>
            <person name="Daum C."/>
            <person name="Ezra D."/>
            <person name="Gonzalez J."/>
            <person name="Henrissat B."/>
            <person name="Kuo A."/>
            <person name="Liang C."/>
            <person name="Lipzen A."/>
            <person name="Lutzoni F."/>
            <person name="Magnuson J."/>
            <person name="Mondo S."/>
            <person name="Nolan M."/>
            <person name="Ohm R."/>
            <person name="Pangilinan J."/>
            <person name="Park H.-J."/>
            <person name="Ramirez L."/>
            <person name="Alfaro M."/>
            <person name="Sun H."/>
            <person name="Tritt A."/>
            <person name="Yoshinaga Y."/>
            <person name="Zwiers L.-H."/>
            <person name="Turgeon B."/>
            <person name="Goodwin S."/>
            <person name="Spatafora J."/>
            <person name="Crous P."/>
            <person name="Grigoriev I."/>
        </authorList>
    </citation>
    <scope>NUCLEOTIDE SEQUENCE</scope>
    <source>
        <strain evidence="2">CBS 675.92</strain>
    </source>
</reference>
<accession>A0A6A5TLT7</accession>
<name>A0A6A5TLT7_9PLEO</name>
<dbReference type="SUPFAM" id="SSF56300">
    <property type="entry name" value="Metallo-dependent phosphatases"/>
    <property type="match status" value="1"/>
</dbReference>
<dbReference type="EMBL" id="ML977015">
    <property type="protein sequence ID" value="KAF1951786.1"/>
    <property type="molecule type" value="Genomic_DNA"/>
</dbReference>
<dbReference type="GO" id="GO:0016787">
    <property type="term" value="F:hydrolase activity"/>
    <property type="evidence" value="ECO:0007669"/>
    <property type="project" value="InterPro"/>
</dbReference>